<sequence>MDVLEETTDENRVTKLKIKMMLLRKYISDRENVQIKSIVPKLKTLIPGQATIIAQYYTDFTNETNKKMIHVNALGEEQDVRAVFNDITYGYYLHADFDKVERLRNTNQTFLWVMVDGFIESIEEIIFKLDNLILDQELTSEMSEPVLPCEPVIRYKEVPENKKNKQSGVWANLIADEITDDALKDIVASMSEDDFKCMLKAQEFMDALGKETVPTVETMRSIVLEERIQDWEDFTRIHEIIAGLKDCGLSTRVEYGENGQEASIKLFREVGEGFIISDPQLVHVPTIELCLNSSGEWRVFGFAI</sequence>
<accession>A0AAV3L2P3</accession>
<name>A0AAV3L2P3_ENTFC</name>
<protein>
    <submittedName>
        <fullName evidence="1">Uncharacterized protein</fullName>
    </submittedName>
</protein>
<dbReference type="RefSeq" id="WP_023043045.1">
    <property type="nucleotide sequence ID" value="NZ_KI518322.1"/>
</dbReference>
<reference evidence="1 2" key="1">
    <citation type="submission" date="2013-09" db="EMBL/GenBank/DDBJ databases">
        <title>The Genome Sequence of Enterococcus faecium 10/96A.</title>
        <authorList>
            <consortium name="The Broad Institute Genome Sequencing Platform"/>
            <consortium name="The Broad Institute Genome Sequencing Center for Infectious Disease"/>
            <person name="Earl A.M."/>
            <person name="Gilmore M.S."/>
            <person name="Lebreton F."/>
            <person name="Courvalin P."/>
            <person name="Walker B."/>
            <person name="Young S.K."/>
            <person name="Zeng Q."/>
            <person name="Gargeya S."/>
            <person name="Fitzgerald M."/>
            <person name="Haas B."/>
            <person name="Abouelleil A."/>
            <person name="Alvarado L."/>
            <person name="Arachchi H.M."/>
            <person name="Berlin A.M."/>
            <person name="Chapman S.B."/>
            <person name="Dewar J."/>
            <person name="Goldberg J."/>
            <person name="Griggs A."/>
            <person name="Gujja S."/>
            <person name="Hansen M."/>
            <person name="Howarth C."/>
            <person name="Imamovic A."/>
            <person name="Larimer J."/>
            <person name="McCowan C."/>
            <person name="Murphy C."/>
            <person name="Neiman D."/>
            <person name="Pearson M."/>
            <person name="Priest M."/>
            <person name="Roberts A."/>
            <person name="Saif S."/>
            <person name="Shea T."/>
            <person name="Sisk P."/>
            <person name="Sykes S."/>
            <person name="Wortman J."/>
            <person name="Nusbaum C."/>
            <person name="Birren B."/>
        </authorList>
    </citation>
    <scope>NUCLEOTIDE SEQUENCE [LARGE SCALE GENOMIC DNA]</scope>
    <source>
        <strain evidence="1 2">10/96A</strain>
    </source>
</reference>
<gene>
    <name evidence="1" type="ORF">O991_01810</name>
</gene>
<evidence type="ECO:0000313" key="1">
    <source>
        <dbReference type="EMBL" id="ERT50240.1"/>
    </source>
</evidence>
<evidence type="ECO:0000313" key="2">
    <source>
        <dbReference type="Proteomes" id="UP000017126"/>
    </source>
</evidence>
<comment type="caution">
    <text evidence="1">The sequence shown here is derived from an EMBL/GenBank/DDBJ whole genome shotgun (WGS) entry which is preliminary data.</text>
</comment>
<dbReference type="Proteomes" id="UP000017126">
    <property type="component" value="Unassembled WGS sequence"/>
</dbReference>
<dbReference type="EMBL" id="AXOL01000052">
    <property type="protein sequence ID" value="ERT50240.1"/>
    <property type="molecule type" value="Genomic_DNA"/>
</dbReference>
<organism evidence="1 2">
    <name type="scientific">Enterococcus faecium 10/96A</name>
    <dbReference type="NCBI Taxonomy" id="1391465"/>
    <lineage>
        <taxon>Bacteria</taxon>
        <taxon>Bacillati</taxon>
        <taxon>Bacillota</taxon>
        <taxon>Bacilli</taxon>
        <taxon>Lactobacillales</taxon>
        <taxon>Enterococcaceae</taxon>
        <taxon>Enterococcus</taxon>
    </lineage>
</organism>
<dbReference type="AlphaFoldDB" id="A0AAV3L2P3"/>
<proteinExistence type="predicted"/>